<dbReference type="GO" id="GO:0004331">
    <property type="term" value="F:fructose-2,6-bisphosphate 2-phosphatase activity"/>
    <property type="evidence" value="ECO:0007669"/>
    <property type="project" value="TreeGrafter"/>
</dbReference>
<sequence>MAFNIYLVRHGQTILNKYNRMQGWCDSPLTPKGMLDGHMAGQHLSHINFARAFHSDTTRAEKTCYFLLQENVSSPELPDPEELSAFREQSYGYFEGSDSDQAWLMVGAAHGCRSFHEMAAKYSMDDTKNFTKQADPFHNAEDAEEYWKRVDAGFDYIKGIAKDNDNILIVSHGTTIRSIAARFDENVDQTVGPKNGSVTKLVMDGDQVKVAYFNQVDDEFNYGQ</sequence>
<evidence type="ECO:0000313" key="5">
    <source>
        <dbReference type="EMBL" id="GBG95036.1"/>
    </source>
</evidence>
<dbReference type="OrthoDB" id="4131070at2"/>
<evidence type="ECO:0000313" key="6">
    <source>
        <dbReference type="Proteomes" id="UP000286848"/>
    </source>
</evidence>
<dbReference type="SUPFAM" id="SSF53254">
    <property type="entry name" value="Phosphoglycerate mutase-like"/>
    <property type="match status" value="1"/>
</dbReference>
<dbReference type="InterPro" id="IPR051695">
    <property type="entry name" value="Phosphoglycerate_Mutase"/>
</dbReference>
<gene>
    <name evidence="5" type="primary">gpmB</name>
    <name evidence="5" type="ORF">LFYK43_14950</name>
</gene>
<dbReference type="GO" id="GO:0043456">
    <property type="term" value="P:regulation of pentose-phosphate shunt"/>
    <property type="evidence" value="ECO:0007669"/>
    <property type="project" value="TreeGrafter"/>
</dbReference>
<feature type="binding site" evidence="3">
    <location>
        <begin position="88"/>
        <end position="91"/>
    </location>
    <ligand>
        <name>substrate</name>
    </ligand>
</feature>
<evidence type="ECO:0000256" key="1">
    <source>
        <dbReference type="ARBA" id="ARBA00022801"/>
    </source>
</evidence>
<comment type="caution">
    <text evidence="5">The sequence shown here is derived from an EMBL/GenBank/DDBJ whole genome shotgun (WGS) entry which is preliminary data.</text>
</comment>
<dbReference type="GO" id="GO:0045820">
    <property type="term" value="P:negative regulation of glycolytic process"/>
    <property type="evidence" value="ECO:0007669"/>
    <property type="project" value="TreeGrafter"/>
</dbReference>
<keyword evidence="1" id="KW-0378">Hydrolase</keyword>
<dbReference type="EMBL" id="BFFP01000024">
    <property type="protein sequence ID" value="GBG95036.1"/>
    <property type="molecule type" value="Genomic_DNA"/>
</dbReference>
<keyword evidence="6" id="KW-1185">Reference proteome</keyword>
<dbReference type="AlphaFoldDB" id="A0A401IU42"/>
<organism evidence="5 6">
    <name type="scientific">Ligilactobacillus salitolerans</name>
    <dbReference type="NCBI Taxonomy" id="1808352"/>
    <lineage>
        <taxon>Bacteria</taxon>
        <taxon>Bacillati</taxon>
        <taxon>Bacillota</taxon>
        <taxon>Bacilli</taxon>
        <taxon>Lactobacillales</taxon>
        <taxon>Lactobacillaceae</taxon>
        <taxon>Ligilactobacillus</taxon>
    </lineage>
</organism>
<dbReference type="Gene3D" id="3.40.50.1240">
    <property type="entry name" value="Phosphoglycerate mutase-like"/>
    <property type="match status" value="1"/>
</dbReference>
<dbReference type="Pfam" id="PF00300">
    <property type="entry name" value="His_Phos_1"/>
    <property type="match status" value="1"/>
</dbReference>
<dbReference type="CDD" id="cd07067">
    <property type="entry name" value="HP_PGM_like"/>
    <property type="match status" value="1"/>
</dbReference>
<evidence type="ECO:0000256" key="2">
    <source>
        <dbReference type="PIRSR" id="PIRSR613078-1"/>
    </source>
</evidence>
<feature type="binding site" evidence="3">
    <location>
        <position position="59"/>
    </location>
    <ligand>
        <name>substrate</name>
    </ligand>
</feature>
<feature type="active site" description="Proton donor/acceptor" evidence="2">
    <location>
        <position position="88"/>
    </location>
</feature>
<dbReference type="Proteomes" id="UP000286848">
    <property type="component" value="Unassembled WGS sequence"/>
</dbReference>
<dbReference type="SMART" id="SM00855">
    <property type="entry name" value="PGAM"/>
    <property type="match status" value="1"/>
</dbReference>
<name>A0A401IU42_9LACO</name>
<dbReference type="PANTHER" id="PTHR46517:SF1">
    <property type="entry name" value="FRUCTOSE-2,6-BISPHOSPHATASE TIGAR"/>
    <property type="match status" value="1"/>
</dbReference>
<dbReference type="InterPro" id="IPR001345">
    <property type="entry name" value="PG/BPGM_mutase_AS"/>
</dbReference>
<feature type="binding site" evidence="3">
    <location>
        <begin position="9"/>
        <end position="16"/>
    </location>
    <ligand>
        <name>substrate</name>
    </ligand>
</feature>
<feature type="active site" description="Tele-phosphohistidine intermediate" evidence="2">
    <location>
        <position position="10"/>
    </location>
</feature>
<evidence type="ECO:0000256" key="4">
    <source>
        <dbReference type="PIRSR" id="PIRSR613078-3"/>
    </source>
</evidence>
<dbReference type="InterPro" id="IPR013078">
    <property type="entry name" value="His_Pase_superF_clade-1"/>
</dbReference>
<proteinExistence type="predicted"/>
<dbReference type="RefSeq" id="WP_124976988.1">
    <property type="nucleotide sequence ID" value="NZ_BFFP01000024.1"/>
</dbReference>
<evidence type="ECO:0000256" key="3">
    <source>
        <dbReference type="PIRSR" id="PIRSR613078-2"/>
    </source>
</evidence>
<dbReference type="PANTHER" id="PTHR46517">
    <property type="entry name" value="FRUCTOSE-2,6-BISPHOSPHATASE TIGAR"/>
    <property type="match status" value="1"/>
</dbReference>
<feature type="site" description="Transition state stabilizer" evidence="4">
    <location>
        <position position="172"/>
    </location>
</feature>
<dbReference type="GO" id="GO:0005829">
    <property type="term" value="C:cytosol"/>
    <property type="evidence" value="ECO:0007669"/>
    <property type="project" value="TreeGrafter"/>
</dbReference>
<accession>A0A401IU42</accession>
<dbReference type="InterPro" id="IPR029033">
    <property type="entry name" value="His_PPase_superfam"/>
</dbReference>
<reference evidence="5 6" key="1">
    <citation type="journal article" date="2019" name="Int. J. Syst. Evol. Microbiol.">
        <title>Lactobacillus salitolerans sp. nov., a novel lactic acid bacterium isolated from spent mushroom substrates.</title>
        <authorList>
            <person name="Tohno M."/>
            <person name="Tanizawa Y."/>
            <person name="Kojima Y."/>
            <person name="Sakamoto M."/>
            <person name="Nakamura Y."/>
            <person name="Ohkuma M."/>
            <person name="Kobayashi H."/>
        </authorList>
    </citation>
    <scope>NUCLEOTIDE SEQUENCE [LARGE SCALE GENOMIC DNA]</scope>
    <source>
        <strain evidence="5 6">YK43</strain>
    </source>
</reference>
<protein>
    <submittedName>
        <fullName evidence="5">Phosphoglycerate mutase</fullName>
    </submittedName>
</protein>
<dbReference type="PROSITE" id="PS00175">
    <property type="entry name" value="PG_MUTASE"/>
    <property type="match status" value="1"/>
</dbReference>